<evidence type="ECO:0000256" key="6">
    <source>
        <dbReference type="ARBA" id="ARBA00022824"/>
    </source>
</evidence>
<dbReference type="InterPro" id="IPR026849">
    <property type="entry name" value="ATG2"/>
</dbReference>
<evidence type="ECO:0000256" key="9">
    <source>
        <dbReference type="ARBA" id="ARBA00023136"/>
    </source>
</evidence>
<keyword evidence="7" id="KW-0072">Autophagy</keyword>
<evidence type="ECO:0000256" key="1">
    <source>
        <dbReference type="ARBA" id="ARBA00004406"/>
    </source>
</evidence>
<dbReference type="GO" id="GO:0000045">
    <property type="term" value="P:autophagosome assembly"/>
    <property type="evidence" value="ECO:0007669"/>
    <property type="project" value="TreeGrafter"/>
</dbReference>
<dbReference type="EMBL" id="JANPWZ010000299">
    <property type="protein sequence ID" value="KAJ3577859.1"/>
    <property type="molecule type" value="Genomic_DNA"/>
</dbReference>
<dbReference type="GO" id="GO:0032266">
    <property type="term" value="F:phosphatidylinositol-3-phosphate binding"/>
    <property type="evidence" value="ECO:0007669"/>
    <property type="project" value="TreeGrafter"/>
</dbReference>
<keyword evidence="9" id="KW-0472">Membrane</keyword>
<evidence type="ECO:0000256" key="3">
    <source>
        <dbReference type="ARBA" id="ARBA00009714"/>
    </source>
</evidence>
<dbReference type="GO" id="GO:0061723">
    <property type="term" value="P:glycophagy"/>
    <property type="evidence" value="ECO:0007669"/>
    <property type="project" value="TreeGrafter"/>
</dbReference>
<evidence type="ECO:0000256" key="13">
    <source>
        <dbReference type="SAM" id="MobiDB-lite"/>
    </source>
</evidence>
<proteinExistence type="inferred from homology"/>
<dbReference type="Pfam" id="PF06985">
    <property type="entry name" value="HET"/>
    <property type="match status" value="1"/>
</dbReference>
<evidence type="ECO:0000256" key="12">
    <source>
        <dbReference type="ARBA" id="ARBA00024631"/>
    </source>
</evidence>
<feature type="compositionally biased region" description="Basic and acidic residues" evidence="13">
    <location>
        <begin position="1450"/>
        <end position="1461"/>
    </location>
</feature>
<feature type="region of interest" description="Disordered" evidence="13">
    <location>
        <begin position="239"/>
        <end position="261"/>
    </location>
</feature>
<dbReference type="Pfam" id="PF26639">
    <property type="entry name" value="Het-6_barrel"/>
    <property type="match status" value="1"/>
</dbReference>
<dbReference type="GO" id="GO:0061908">
    <property type="term" value="C:phagophore"/>
    <property type="evidence" value="ECO:0007669"/>
    <property type="project" value="TreeGrafter"/>
</dbReference>
<feature type="region of interest" description="Disordered" evidence="13">
    <location>
        <begin position="431"/>
        <end position="460"/>
    </location>
</feature>
<evidence type="ECO:0000256" key="2">
    <source>
        <dbReference type="ARBA" id="ARBA00004623"/>
    </source>
</evidence>
<dbReference type="GO" id="GO:0043495">
    <property type="term" value="F:protein-membrane adaptor activity"/>
    <property type="evidence" value="ECO:0007669"/>
    <property type="project" value="TreeGrafter"/>
</dbReference>
<sequence>MPKRLLRYVLFKLDYFETDALDLDKIDVAWGQAGQITWQDVGLKIDKLDKLLQLPPSIEIQKAKVLALRVTIPAAIYSNPIHIEADGVEIKLRIVPPEELKVGRKGSSRRKDSRRSTPTSQDEVLPHAIDLAQSFLETQPRKEKEELQAALNAETQDLAASVASSDDGSEDEYGLGTGQPLSLPAFLADFIQGIVDRLEFAIKRVTCHLDVEVPIEPNSSTNERVTFQLAIDEINAEGVTPASQIEESSSPTTSATTHKEGKRFVELNKIRASLISEADVFSALSRTSSMPPSVGTMSPVATSHRPLSREPTTLPTPTPLTDYLDDSTDLDDGHNPLIDSEDAFNIPYDLGNSSDKANDDSDGDDEIRSTPSTPRASASRNLSDSPPRITPSLRPAQSTMATRGDPWTDLPEPSARSEHLLEQLGRWGAASADPIQDDAGSILSSDQSSEPSPSASQNLAQSHLFSHEEAESMYMSAFSHTTSSHVRQAMPGAWDGESSSEEASPSSKRLLERSALTSDALAQQGTLTEIGQSAQRPETHVDNLHDAVNVSDASYHNLPHSAGTHVASSPEAQDPLVEDPIAEESATPKGPTRLVKELISSEALRLWIPSKSSSIADPELISGESHARHQGPLDRSVMGNVPGAFSIHRSVAQSIASVRDTSPPAPEIHNPPSSADDSLEVTLSPLEVQFDLPTAFLITTVVSRILGALKEPNNQAKAKTETSSSPMPPIKLIVQKLSIHFLDILSGVADTPERILDARLSPFDIDALLTTTLENLVVNVSQSHLSTTTSVNVGKFNFGYANDDIISFGQRIQMRASVRDAFPASGSDISLTVVQSHDATRCEVKTLPLHVKLDLPRLDETFTWFGGLSGFLNLNSSMSVNSPPAVQVPPKSSQKPRGVRFDAPIRPDDVSASSENKINMRLGGVRFDLIGKDCSVSLDTSAVKLVSREEGLGVGISKIQLTGPYIRQSSGDPPVHAMITNTRIEFLNTPKDKDLERLLELIIPSKHKFDQGDDEIMVDTLLRQRKKGSVLRVNIDDIDINVEKVQQLQVLAALGEDFARLSTVAKYLPEDDRPGLLTLALIRNIDASVTPSKKIGIIQSSLKDLELGHITMPSLLALGLGKLSLLRNHSEQLISSVPPAGKGDLGPVVTMRMIGDEMEPVIRLRMQYLDVEYRVSTLMDLLDLGEDTTPQDFEASLAASVANLGDHAHAAITGKPTTGSETIEPSKAKPTRVDVILRDCLLGLNPLGLSSKMFIALTNTHLEISLSKGDDANVLGHFHKASILLIDDISMKDSKSPMAALKRRSLNSATPQVAELCQQGFVDICYISSAKVVVQIGSNQENDTKWIDVELRDDLLVLETCADSTQTLIALANGLSPPTPPKKEIKYRTNVVPMQDLLASISADAFGRAEGDYNFDDDFLAHELGADDSGSFELGGSDYSGSLAVDSQYYDDKPSQERDLDPSDSMLSEKTTAQDTTDGVLLTNFSSQPEDLDQDDELVIHENYFSSGSVIEGTAHRWNSTKNAYDQANDVKVHKSPLSVRVRDVHFIWNLFDGYDWDHTRDVISKAVHDIEATAVERQSRQDRVRAGTDMEIVEEETVIGDFLFNSIYIGIPANRDPRELAQAINQELNDNATETESIATTALTATPSRTGSRQGGAYRPKKRLRLNRSKRHKITFELKGINVDLITFPPGSGETQSSIDVRVKDLVIFDHVPTSTWKKFATYDQDAGEREMDASMVHLEILNVKPLPELAAAEIVLKATILPLRLHVDQDALDFITRFFEFKDDSKPTHASPSDIPFIQRADVGAIPVTLDFKPKRVDYAGLRSGHTTEFMNFVVLDQARMVLRRTIVYGACGFDRLGQTLNDTWMPDVKRNQLPGVLAGLAPVRSLVNVGSGFKDLVEIPIREYKKDGRIVRSISKGAAAFAKNTGTELVKLGAKLAIGTQNALQGAEGMLTKQPGAQEPADWDDEDAESEETKQISLYANQPTGIIQGVRGAYSSLARDLNLARDAIIAVPGEIMESEKRPGGCQGRVEARTNYHIPATHWFKQGYRPDPDGCYQYFGPAEQKKDRRYVRQTLQRHRLCRIRQGKKRNQAIEGPSVPRATIRTASMLPDPTDEPRASSSIPSAVNLYEALFALRPSLSPFLLWVDYICINQEDEAEKAWQVSMMRDIYARAGRVLAWMGPGDLESENVARYLNKIGEEADLCGFQHVLNIEDNPIWEHLAKLYASRCGDSSLSSIAARLKTTLFAAAFDCHLFSRTHSGVPELQTLALMGQMLRIKRLEKLMRLIDLFHKINGWSCNGTPFPHRDMRNALRRPWFGRIWVLQEIAVSKRATFIYGTERIDLTRFRAAMNAFLCFGEAVRGRYIADDGGWLTPYHFQLIYGDFFYHASTLVNAPTITRIPVFPLIALLRLTCVGSPNLKKHGPHHLHSSDPRDKIFALLGLATDREDLERRGVTPDYRKSCREVYTHATAAMLQQGHLSLLSYVQPRHKSDFGDLPSWVPDWYQPITEAFQIPAKDHMTLQPTFCSSGTHNARPEVKVNRNTSGEGIISLKGYVYCDVRDIASFPERLSTWVIPEEQGFSWAEQWFLETLRLTYHDKTAFSSFAERLQAVARASVGGVKQDARVDCVRTDERLYAEAEHLLRYSMRQIRDKGIKREAQDFLRRTRRERRTSRSDEIPGMGLEGDITGRSLKRVPFVTTTGRPGLGYDNIRPGDVVAIFKGAQMPYILRKLRNGRFGFVSEAYVDGIMDGETVPGATFRWLDLE</sequence>
<dbReference type="GO" id="GO:0061709">
    <property type="term" value="P:reticulophagy"/>
    <property type="evidence" value="ECO:0007669"/>
    <property type="project" value="TreeGrafter"/>
</dbReference>
<feature type="compositionally biased region" description="Low complexity" evidence="13">
    <location>
        <begin position="311"/>
        <end position="322"/>
    </location>
</feature>
<feature type="compositionally biased region" description="Basic residues" evidence="13">
    <location>
        <begin position="103"/>
        <end position="113"/>
    </location>
</feature>
<dbReference type="PANTHER" id="PTHR13190:SF1">
    <property type="entry name" value="AUTOPHAGY-RELATED 2, ISOFORM A"/>
    <property type="match status" value="1"/>
</dbReference>
<comment type="caution">
    <text evidence="15">The sequence shown here is derived from an EMBL/GenBank/DDBJ whole genome shotgun (WGS) entry which is preliminary data.</text>
</comment>
<dbReference type="GO" id="GO:0034727">
    <property type="term" value="P:piecemeal microautophagy of the nucleus"/>
    <property type="evidence" value="ECO:0007669"/>
    <property type="project" value="TreeGrafter"/>
</dbReference>
<comment type="catalytic activity">
    <reaction evidence="12">
        <text>a 1,2-diacyl-sn-glycero-3-phosphocholine(in) = a 1,2-diacyl-sn-glycero-3-phosphocholine(out)</text>
        <dbReference type="Rhea" id="RHEA:38571"/>
        <dbReference type="ChEBI" id="CHEBI:57643"/>
    </reaction>
</comment>
<evidence type="ECO:0000256" key="7">
    <source>
        <dbReference type="ARBA" id="ARBA00023006"/>
    </source>
</evidence>
<dbReference type="GO" id="GO:0005789">
    <property type="term" value="C:endoplasmic reticulum membrane"/>
    <property type="evidence" value="ECO:0007669"/>
    <property type="project" value="UniProtKB-SubCell"/>
</dbReference>
<feature type="compositionally biased region" description="Polar residues" evidence="13">
    <location>
        <begin position="369"/>
        <end position="384"/>
    </location>
</feature>
<comment type="similarity">
    <text evidence="3">Belongs to the ATG2 family.</text>
</comment>
<evidence type="ECO:0000256" key="8">
    <source>
        <dbReference type="ARBA" id="ARBA00023055"/>
    </source>
</evidence>
<evidence type="ECO:0000313" key="15">
    <source>
        <dbReference type="EMBL" id="KAJ3577859.1"/>
    </source>
</evidence>
<dbReference type="Pfam" id="PF13329">
    <property type="entry name" value="ATG2_CAD"/>
    <property type="match status" value="1"/>
</dbReference>
<keyword evidence="6" id="KW-0256">Endoplasmic reticulum</keyword>
<dbReference type="PANTHER" id="PTHR13190">
    <property type="entry name" value="AUTOPHAGY-RELATED 2, ISOFORM A"/>
    <property type="match status" value="1"/>
</dbReference>
<evidence type="ECO:0000256" key="10">
    <source>
        <dbReference type="ARBA" id="ARBA00024479"/>
    </source>
</evidence>
<dbReference type="GO" id="GO:0034045">
    <property type="term" value="C:phagophore assembly site membrane"/>
    <property type="evidence" value="ECO:0007669"/>
    <property type="project" value="UniProtKB-SubCell"/>
</dbReference>
<dbReference type="Proteomes" id="UP001148614">
    <property type="component" value="Unassembled WGS sequence"/>
</dbReference>
<feature type="region of interest" description="Disordered" evidence="13">
    <location>
        <begin position="486"/>
        <end position="510"/>
    </location>
</feature>
<feature type="region of interest" description="Disordered" evidence="13">
    <location>
        <begin position="883"/>
        <end position="906"/>
    </location>
</feature>
<feature type="domain" description="Heterokaryon incompatibility" evidence="14">
    <location>
        <begin position="2126"/>
        <end position="2198"/>
    </location>
</feature>
<comment type="subcellular location">
    <subcellularLocation>
        <location evidence="1">Endoplasmic reticulum membrane</location>
        <topology evidence="1">Peripheral membrane protein</topology>
    </subcellularLocation>
    <subcellularLocation>
        <location evidence="2">Preautophagosomal structure membrane</location>
        <topology evidence="2">Peripheral membrane protein</topology>
    </subcellularLocation>
</comment>
<comment type="catalytic activity">
    <reaction evidence="11">
        <text>a 1,2-diacyl-sn-glycero-3-phosphoethanolamine(in) = a 1,2-diacyl-sn-glycero-3-phosphoethanolamine(out)</text>
        <dbReference type="Rhea" id="RHEA:38895"/>
        <dbReference type="ChEBI" id="CHEBI:64612"/>
    </reaction>
</comment>
<accession>A0A9W8NJ94</accession>
<evidence type="ECO:0000256" key="5">
    <source>
        <dbReference type="ARBA" id="ARBA00022448"/>
    </source>
</evidence>
<feature type="compositionally biased region" description="Low complexity" evidence="13">
    <location>
        <begin position="441"/>
        <end position="456"/>
    </location>
</feature>
<name>A0A9W8NJ94_9PEZI</name>
<feature type="region of interest" description="Disordered" evidence="13">
    <location>
        <begin position="286"/>
        <end position="416"/>
    </location>
</feature>
<evidence type="ECO:0000313" key="16">
    <source>
        <dbReference type="Proteomes" id="UP001148614"/>
    </source>
</evidence>
<reference evidence="15" key="1">
    <citation type="submission" date="2022-07" db="EMBL/GenBank/DDBJ databases">
        <title>Genome Sequence of Xylaria arbuscula.</title>
        <authorList>
            <person name="Buettner E."/>
        </authorList>
    </citation>
    <scope>NUCLEOTIDE SEQUENCE</scope>
    <source>
        <strain evidence="15">VT107</strain>
    </source>
</reference>
<dbReference type="VEuPathDB" id="FungiDB:F4678DRAFT_468902"/>
<evidence type="ECO:0000256" key="11">
    <source>
        <dbReference type="ARBA" id="ARBA00024615"/>
    </source>
</evidence>
<protein>
    <recommendedName>
        <fullName evidence="4">Autophagy-related protein 2</fullName>
    </recommendedName>
</protein>
<keyword evidence="8" id="KW-0445">Lipid transport</keyword>
<evidence type="ECO:0000256" key="4">
    <source>
        <dbReference type="ARBA" id="ARBA00018070"/>
    </source>
</evidence>
<organism evidence="15 16">
    <name type="scientific">Xylaria arbuscula</name>
    <dbReference type="NCBI Taxonomy" id="114810"/>
    <lineage>
        <taxon>Eukaryota</taxon>
        <taxon>Fungi</taxon>
        <taxon>Dikarya</taxon>
        <taxon>Ascomycota</taxon>
        <taxon>Pezizomycotina</taxon>
        <taxon>Sordariomycetes</taxon>
        <taxon>Xylariomycetidae</taxon>
        <taxon>Xylariales</taxon>
        <taxon>Xylariaceae</taxon>
        <taxon>Xylaria</taxon>
    </lineage>
</organism>
<keyword evidence="5" id="KW-0813">Transport</keyword>
<dbReference type="InterPro" id="IPR010730">
    <property type="entry name" value="HET"/>
</dbReference>
<feature type="compositionally biased region" description="Polar residues" evidence="13">
    <location>
        <begin position="883"/>
        <end position="895"/>
    </location>
</feature>
<gene>
    <name evidence="15" type="ORF">NPX13_g2707</name>
</gene>
<comment type="catalytic activity">
    <reaction evidence="10">
        <text>a 1,2-diacyl-sn-glycero-3-phospho-L-serine(in) = a 1,2-diacyl-sn-glycero-3-phospho-L-serine(out)</text>
        <dbReference type="Rhea" id="RHEA:38663"/>
        <dbReference type="ChEBI" id="CHEBI:57262"/>
    </reaction>
</comment>
<dbReference type="VEuPathDB" id="FungiDB:F4678DRAFT_58603"/>
<keyword evidence="16" id="KW-1185">Reference proteome</keyword>
<feature type="region of interest" description="Disordered" evidence="13">
    <location>
        <begin position="101"/>
        <end position="123"/>
    </location>
</feature>
<feature type="region of interest" description="Disordered" evidence="13">
    <location>
        <begin position="1450"/>
        <end position="1474"/>
    </location>
</feature>
<feature type="compositionally biased region" description="Polar residues" evidence="13">
    <location>
        <begin position="1465"/>
        <end position="1474"/>
    </location>
</feature>
<feature type="compositionally biased region" description="Polar residues" evidence="13">
    <location>
        <begin position="286"/>
        <end position="301"/>
    </location>
</feature>
<dbReference type="GO" id="GO:0006869">
    <property type="term" value="P:lipid transport"/>
    <property type="evidence" value="ECO:0007669"/>
    <property type="project" value="UniProtKB-KW"/>
</dbReference>
<evidence type="ECO:0000259" key="14">
    <source>
        <dbReference type="Pfam" id="PF06985"/>
    </source>
</evidence>
<dbReference type="VEuPathDB" id="FungiDB:F4678DRAFT_314805"/>
<dbReference type="GO" id="GO:0000422">
    <property type="term" value="P:autophagy of mitochondrion"/>
    <property type="evidence" value="ECO:0007669"/>
    <property type="project" value="TreeGrafter"/>
</dbReference>